<dbReference type="InterPro" id="IPR001849">
    <property type="entry name" value="PH_domain"/>
</dbReference>
<reference evidence="11" key="1">
    <citation type="submission" date="2022-07" db="EMBL/GenBank/DDBJ databases">
        <title>Fungi with potential for degradation of polypropylene.</title>
        <authorList>
            <person name="Gostincar C."/>
        </authorList>
    </citation>
    <scope>NUCLEOTIDE SEQUENCE</scope>
    <source>
        <strain evidence="11">EXF-13287</strain>
    </source>
</reference>
<dbReference type="Gene3D" id="3.20.20.190">
    <property type="entry name" value="Phosphatidylinositol (PI) phosphodiesterase"/>
    <property type="match status" value="1"/>
</dbReference>
<evidence type="ECO:0000313" key="11">
    <source>
        <dbReference type="EMBL" id="KAJ9155985.1"/>
    </source>
</evidence>
<evidence type="ECO:0000256" key="5">
    <source>
        <dbReference type="ARBA" id="ARBA00023224"/>
    </source>
</evidence>
<keyword evidence="3 6" id="KW-0442">Lipid degradation</keyword>
<dbReference type="Gene3D" id="2.30.29.30">
    <property type="entry name" value="Pleckstrin-homology domain (PH domain)/Phosphotyrosine-binding domain (PTB)"/>
    <property type="match status" value="1"/>
</dbReference>
<evidence type="ECO:0000259" key="8">
    <source>
        <dbReference type="PROSITE" id="PS50003"/>
    </source>
</evidence>
<accession>A0AA38S494</accession>
<dbReference type="InterPro" id="IPR037755">
    <property type="entry name" value="Plc1_PH"/>
</dbReference>
<dbReference type="InterPro" id="IPR035892">
    <property type="entry name" value="C2_domain_sf"/>
</dbReference>
<dbReference type="PROSITE" id="PS50007">
    <property type="entry name" value="PIPLC_X_DOMAIN"/>
    <property type="match status" value="1"/>
</dbReference>
<feature type="compositionally biased region" description="Polar residues" evidence="7">
    <location>
        <begin position="156"/>
        <end position="171"/>
    </location>
</feature>
<feature type="compositionally biased region" description="Polar residues" evidence="7">
    <location>
        <begin position="117"/>
        <end position="130"/>
    </location>
</feature>
<evidence type="ECO:0000256" key="3">
    <source>
        <dbReference type="ARBA" id="ARBA00022963"/>
    </source>
</evidence>
<dbReference type="Pfam" id="PF00387">
    <property type="entry name" value="PI-PLC-Y"/>
    <property type="match status" value="1"/>
</dbReference>
<feature type="domain" description="PH" evidence="8">
    <location>
        <begin position="256"/>
        <end position="367"/>
    </location>
</feature>
<dbReference type="SMART" id="SM00239">
    <property type="entry name" value="C2"/>
    <property type="match status" value="1"/>
</dbReference>
<dbReference type="GO" id="GO:0004435">
    <property type="term" value="F:phosphatidylinositol-4,5-bisphosphate phospholipase C activity"/>
    <property type="evidence" value="ECO:0007669"/>
    <property type="project" value="UniProtKB-EC"/>
</dbReference>
<keyword evidence="4 6" id="KW-0443">Lipid metabolism</keyword>
<dbReference type="SUPFAM" id="SSF51695">
    <property type="entry name" value="PLC-like phosphodiesterases"/>
    <property type="match status" value="1"/>
</dbReference>
<proteinExistence type="predicted"/>
<dbReference type="PRINTS" id="PR00390">
    <property type="entry name" value="PHPHLIPASEC"/>
</dbReference>
<dbReference type="Pfam" id="PF00388">
    <property type="entry name" value="PI-PLC-X"/>
    <property type="match status" value="1"/>
</dbReference>
<evidence type="ECO:0000313" key="12">
    <source>
        <dbReference type="Proteomes" id="UP001174691"/>
    </source>
</evidence>
<feature type="compositionally biased region" description="Low complexity" evidence="7">
    <location>
        <begin position="739"/>
        <end position="751"/>
    </location>
</feature>
<feature type="region of interest" description="Disordered" evidence="7">
    <location>
        <begin position="112"/>
        <end position="139"/>
    </location>
</feature>
<dbReference type="InterPro" id="IPR001711">
    <property type="entry name" value="PLipase_C_Pinositol-sp_Y"/>
</dbReference>
<evidence type="ECO:0000256" key="4">
    <source>
        <dbReference type="ARBA" id="ARBA00023098"/>
    </source>
</evidence>
<sequence>MTASENREPSASSSAPLMASLGQHTPPGRRSRPSQLQTNIPSQTQLKAVPPSAASTSSAASYPFTDQVFPLVSADSVNMMSGLTIQPSPESLRGRELEISLPPFQLPDAVLSRRRSSNSLTQSNVTSPGSAAQEPVRAPNMMRRFSNKVSAFTGSMGSALGSSARRQSSAHPISRDGSVGPSVIRNRLRSNSNNSAIAPPDNAFYSDSEDDVPNDDNPFFGGDAMSLRDFSPLTTTGSPSGTSSPGAEDRGPTIPQALEHGTWISKLSKKKKPKRIFLTLDPDAAKIYWDKNSPAKWIYLDDIKEVRTGGDLNQYRATFNAPDSYETRGFSLIVATSDKGKNRMIHLVAEDEKSLRDWTTAIERLMKHREEFTASLMAFDDDAVQAFWESEMARKLGGAPKNDADKRIDLDGLKNICRNLHINLPETAMLERFREAMAMNQEKTADASLDLRGFMAFVQLVKARTDIEPIYRRFASDPRLGLTKEDFFRFLRESQGENVEEESAHWSSVFAELLRKAKSKSIARLLDDRPRLSEAAFASFFATDANPLPRETDVVQTANLDRPMNEYYISSSHNTYLLGYQVRGESSVEGYISALSRGCRCVEIDCWDGPKNNDPVVMHGRSLTSQISFREVINTINKYAFVKSNYPLWISLEVRCSSATQENMVKIMIDTFGDKLVLQPVDPKSDRLPSPSQLMGRILIKVKKPQGGDELWRGSEIIGRRRGNSFTSPLQRPTIMDNGSLPGSPLLSPSGIPSRKASTKINTITEGQVQVPEAAPSSSTSEQDSDSDKDGARKAPSNINPILGNMGVYAAGIKFLGFDTPEARLFNHIFSFKEKTFRKNDTPKERKRALFRHNMRYMMRVYPDAIRVTSNNYNPLIYWKRGVQMAALNWQTFDVGMQINQAMFECGTDQSGYVLKSKGLREITMVPSGSEWVTKRERKSVKLNIEVISAQQLLRPYDLEGRRTLDPYVEVEILLPDDKQHKGEPAGAPREDVLKQRTKIVRGNGFNPSFGDRLEFSDVRTKYPDLVFVRWSVKIADKNVSDRAYVLGTFTAKLEHLKKGYRTLPLLDNNGDRYLFSTLFCKIDYDVTSIFIPAPDDAEGSNTRFRVARPTFFNRSNLSPKNSQDNVS</sequence>
<dbReference type="GO" id="GO:0016042">
    <property type="term" value="P:lipid catabolic process"/>
    <property type="evidence" value="ECO:0007669"/>
    <property type="project" value="UniProtKB-KW"/>
</dbReference>
<dbReference type="InterPro" id="IPR000909">
    <property type="entry name" value="PLipase_C_PInositol-sp_X_dom"/>
</dbReference>
<evidence type="ECO:0000259" key="10">
    <source>
        <dbReference type="PROSITE" id="PS50008"/>
    </source>
</evidence>
<dbReference type="InterPro" id="IPR017946">
    <property type="entry name" value="PLC-like_Pdiesterase_TIM-brl"/>
</dbReference>
<keyword evidence="2 6" id="KW-0378">Hydrolase</keyword>
<feature type="domain" description="PI-PLC Y-box" evidence="10">
    <location>
        <begin position="803"/>
        <end position="921"/>
    </location>
</feature>
<evidence type="ECO:0000259" key="9">
    <source>
        <dbReference type="PROSITE" id="PS50004"/>
    </source>
</evidence>
<dbReference type="SUPFAM" id="SSF47473">
    <property type="entry name" value="EF-hand"/>
    <property type="match status" value="1"/>
</dbReference>
<dbReference type="InterPro" id="IPR000008">
    <property type="entry name" value="C2_dom"/>
</dbReference>
<dbReference type="SMART" id="SM00149">
    <property type="entry name" value="PLCYc"/>
    <property type="match status" value="1"/>
</dbReference>
<dbReference type="SUPFAM" id="SSF49562">
    <property type="entry name" value="C2 domain (Calcium/lipid-binding domain, CaLB)"/>
    <property type="match status" value="1"/>
</dbReference>
<dbReference type="CDD" id="cd13360">
    <property type="entry name" value="PH_PLC_fungal"/>
    <property type="match status" value="1"/>
</dbReference>
<name>A0AA38S494_9PEZI</name>
<dbReference type="Pfam" id="PF16457">
    <property type="entry name" value="PH_12"/>
    <property type="match status" value="1"/>
</dbReference>
<feature type="compositionally biased region" description="Polar residues" evidence="7">
    <location>
        <begin position="759"/>
        <end position="768"/>
    </location>
</feature>
<dbReference type="CDD" id="cd08598">
    <property type="entry name" value="PI-PLC1c_yeast"/>
    <property type="match status" value="1"/>
</dbReference>
<feature type="domain" description="C2" evidence="9">
    <location>
        <begin position="927"/>
        <end position="1068"/>
    </location>
</feature>
<dbReference type="Gene3D" id="2.60.40.150">
    <property type="entry name" value="C2 domain"/>
    <property type="match status" value="1"/>
</dbReference>
<dbReference type="PROSITE" id="PS50008">
    <property type="entry name" value="PIPLC_Y_DOMAIN"/>
    <property type="match status" value="1"/>
</dbReference>
<dbReference type="AlphaFoldDB" id="A0AA38S494"/>
<gene>
    <name evidence="11" type="ORF">NKR19_g4260</name>
</gene>
<evidence type="ECO:0000256" key="6">
    <source>
        <dbReference type="RuleBase" id="RU361133"/>
    </source>
</evidence>
<dbReference type="CDD" id="cd00275">
    <property type="entry name" value="C2_PLC_like"/>
    <property type="match status" value="1"/>
</dbReference>
<feature type="compositionally biased region" description="Low complexity" evidence="7">
    <location>
        <begin position="9"/>
        <end position="21"/>
    </location>
</feature>
<dbReference type="PROSITE" id="PS50003">
    <property type="entry name" value="PH_DOMAIN"/>
    <property type="match status" value="1"/>
</dbReference>
<evidence type="ECO:0000256" key="2">
    <source>
        <dbReference type="ARBA" id="ARBA00022801"/>
    </source>
</evidence>
<dbReference type="PANTHER" id="PTHR10336:SF36">
    <property type="entry name" value="1-PHOSPHATIDYLINOSITOL 4,5-BISPHOSPHATE PHOSPHODIESTERASE BETA-4"/>
    <property type="match status" value="1"/>
</dbReference>
<comment type="caution">
    <text evidence="11">The sequence shown here is derived from an EMBL/GenBank/DDBJ whole genome shotgun (WGS) entry which is preliminary data.</text>
</comment>
<dbReference type="EMBL" id="JANBVN010000052">
    <property type="protein sequence ID" value="KAJ9155985.1"/>
    <property type="molecule type" value="Genomic_DNA"/>
</dbReference>
<comment type="catalytic activity">
    <reaction evidence="6">
        <text>a 1,2-diacyl-sn-glycero-3-phospho-(1D-myo-inositol-4,5-bisphosphate) + H2O = 1D-myo-inositol 1,4,5-trisphosphate + a 1,2-diacyl-sn-glycerol + H(+)</text>
        <dbReference type="Rhea" id="RHEA:33179"/>
        <dbReference type="ChEBI" id="CHEBI:15377"/>
        <dbReference type="ChEBI" id="CHEBI:15378"/>
        <dbReference type="ChEBI" id="CHEBI:17815"/>
        <dbReference type="ChEBI" id="CHEBI:58456"/>
        <dbReference type="ChEBI" id="CHEBI:203600"/>
        <dbReference type="EC" id="3.1.4.11"/>
    </reaction>
</comment>
<keyword evidence="12" id="KW-1185">Reference proteome</keyword>
<feature type="region of interest" description="Disordered" evidence="7">
    <location>
        <begin position="1"/>
        <end position="60"/>
    </location>
</feature>
<feature type="compositionally biased region" description="Polar residues" evidence="7">
    <location>
        <begin position="33"/>
        <end position="46"/>
    </location>
</feature>
<dbReference type="EC" id="3.1.4.11" evidence="1 6"/>
<protein>
    <recommendedName>
        <fullName evidence="1 6">Phosphoinositide phospholipase C</fullName>
        <ecNumber evidence="1 6">3.1.4.11</ecNumber>
    </recommendedName>
</protein>
<dbReference type="GO" id="GO:0051209">
    <property type="term" value="P:release of sequestered calcium ion into cytosol"/>
    <property type="evidence" value="ECO:0007669"/>
    <property type="project" value="TreeGrafter"/>
</dbReference>
<evidence type="ECO:0000256" key="7">
    <source>
        <dbReference type="SAM" id="MobiDB-lite"/>
    </source>
</evidence>
<dbReference type="PANTHER" id="PTHR10336">
    <property type="entry name" value="PHOSPHOINOSITIDE-SPECIFIC PHOSPHOLIPASE C FAMILY PROTEIN"/>
    <property type="match status" value="1"/>
</dbReference>
<dbReference type="InterPro" id="IPR001192">
    <property type="entry name" value="PI-PLC_fam"/>
</dbReference>
<feature type="region of interest" description="Disordered" evidence="7">
    <location>
        <begin position="156"/>
        <end position="261"/>
    </location>
</feature>
<feature type="region of interest" description="Disordered" evidence="7">
    <location>
        <begin position="722"/>
        <end position="798"/>
    </location>
</feature>
<dbReference type="Proteomes" id="UP001174691">
    <property type="component" value="Unassembled WGS sequence"/>
</dbReference>
<organism evidence="11 12">
    <name type="scientific">Coniochaeta hoffmannii</name>
    <dbReference type="NCBI Taxonomy" id="91930"/>
    <lineage>
        <taxon>Eukaryota</taxon>
        <taxon>Fungi</taxon>
        <taxon>Dikarya</taxon>
        <taxon>Ascomycota</taxon>
        <taxon>Pezizomycotina</taxon>
        <taxon>Sordariomycetes</taxon>
        <taxon>Sordariomycetidae</taxon>
        <taxon>Coniochaetales</taxon>
        <taxon>Coniochaetaceae</taxon>
        <taxon>Coniochaeta</taxon>
    </lineage>
</organism>
<dbReference type="SMART" id="SM00148">
    <property type="entry name" value="PLCXc"/>
    <property type="match status" value="1"/>
</dbReference>
<dbReference type="SUPFAM" id="SSF50729">
    <property type="entry name" value="PH domain-like"/>
    <property type="match status" value="1"/>
</dbReference>
<keyword evidence="5" id="KW-0807">Transducer</keyword>
<dbReference type="InterPro" id="IPR011992">
    <property type="entry name" value="EF-hand-dom_pair"/>
</dbReference>
<dbReference type="SMART" id="SM00233">
    <property type="entry name" value="PH"/>
    <property type="match status" value="1"/>
</dbReference>
<dbReference type="GO" id="GO:0048015">
    <property type="term" value="P:phosphatidylinositol-mediated signaling"/>
    <property type="evidence" value="ECO:0007669"/>
    <property type="project" value="TreeGrafter"/>
</dbReference>
<dbReference type="InterPro" id="IPR011993">
    <property type="entry name" value="PH-like_dom_sf"/>
</dbReference>
<dbReference type="PROSITE" id="PS50004">
    <property type="entry name" value="C2"/>
    <property type="match status" value="1"/>
</dbReference>
<feature type="compositionally biased region" description="Low complexity" evidence="7">
    <location>
        <begin position="231"/>
        <end position="246"/>
    </location>
</feature>
<evidence type="ECO:0000256" key="1">
    <source>
        <dbReference type="ARBA" id="ARBA00012368"/>
    </source>
</evidence>